<gene>
    <name evidence="1" type="ORF">RO3G_01087</name>
</gene>
<protein>
    <submittedName>
        <fullName evidence="1">Uncharacterized protein</fullName>
    </submittedName>
</protein>
<evidence type="ECO:0000313" key="1">
    <source>
        <dbReference type="EMBL" id="EIE76383.1"/>
    </source>
</evidence>
<dbReference type="Proteomes" id="UP000009138">
    <property type="component" value="Unassembled WGS sequence"/>
</dbReference>
<dbReference type="RefSeq" id="XP_067511779.1">
    <property type="nucleotide sequence ID" value="XM_067655678.1"/>
</dbReference>
<organism evidence="1 2">
    <name type="scientific">Rhizopus delemar (strain RA 99-880 / ATCC MYA-4621 / FGSC 9543 / NRRL 43880)</name>
    <name type="common">Mucormycosis agent</name>
    <name type="synonym">Rhizopus arrhizus var. delemar</name>
    <dbReference type="NCBI Taxonomy" id="246409"/>
    <lineage>
        <taxon>Eukaryota</taxon>
        <taxon>Fungi</taxon>
        <taxon>Fungi incertae sedis</taxon>
        <taxon>Mucoromycota</taxon>
        <taxon>Mucoromycotina</taxon>
        <taxon>Mucoromycetes</taxon>
        <taxon>Mucorales</taxon>
        <taxon>Mucorineae</taxon>
        <taxon>Rhizopodaceae</taxon>
        <taxon>Rhizopus</taxon>
    </lineage>
</organism>
<dbReference type="VEuPathDB" id="FungiDB:RO3G_01087"/>
<sequence length="67" mass="7584">MKHGSTKMHWLSMPEQSLEINKHVVKDCLLSYAKETIGDGQYSSCTNVLYNKARCLCPFAKLSFSIT</sequence>
<name>I1BJK3_RHIO9</name>
<proteinExistence type="predicted"/>
<accession>I1BJK3</accession>
<dbReference type="EMBL" id="CH476732">
    <property type="protein sequence ID" value="EIE76383.1"/>
    <property type="molecule type" value="Genomic_DNA"/>
</dbReference>
<evidence type="ECO:0000313" key="2">
    <source>
        <dbReference type="Proteomes" id="UP000009138"/>
    </source>
</evidence>
<dbReference type="AlphaFoldDB" id="I1BJK3"/>
<keyword evidence="2" id="KW-1185">Reference proteome</keyword>
<reference evidence="1 2" key="1">
    <citation type="journal article" date="2009" name="PLoS Genet.">
        <title>Genomic analysis of the basal lineage fungus Rhizopus oryzae reveals a whole-genome duplication.</title>
        <authorList>
            <person name="Ma L.-J."/>
            <person name="Ibrahim A.S."/>
            <person name="Skory C."/>
            <person name="Grabherr M.G."/>
            <person name="Burger G."/>
            <person name="Butler M."/>
            <person name="Elias M."/>
            <person name="Idnurm A."/>
            <person name="Lang B.F."/>
            <person name="Sone T."/>
            <person name="Abe A."/>
            <person name="Calvo S.E."/>
            <person name="Corrochano L.M."/>
            <person name="Engels R."/>
            <person name="Fu J."/>
            <person name="Hansberg W."/>
            <person name="Kim J.-M."/>
            <person name="Kodira C.D."/>
            <person name="Koehrsen M.J."/>
            <person name="Liu B."/>
            <person name="Miranda-Saavedra D."/>
            <person name="O'Leary S."/>
            <person name="Ortiz-Castellanos L."/>
            <person name="Poulter R."/>
            <person name="Rodriguez-Romero J."/>
            <person name="Ruiz-Herrera J."/>
            <person name="Shen Y.-Q."/>
            <person name="Zeng Q."/>
            <person name="Galagan J."/>
            <person name="Birren B.W."/>
            <person name="Cuomo C.A."/>
            <person name="Wickes B.L."/>
        </authorList>
    </citation>
    <scope>NUCLEOTIDE SEQUENCE [LARGE SCALE GENOMIC DNA]</scope>
    <source>
        <strain evidence="2">RA 99-880 / ATCC MYA-4621 / FGSC 9543 / NRRL 43880</strain>
    </source>
</reference>
<dbReference type="InParanoid" id="I1BJK3"/>
<dbReference type="GeneID" id="93608059"/>